<organism evidence="3 4">
    <name type="scientific">Sphingomonas palmae</name>
    <dbReference type="NCBI Taxonomy" id="1855283"/>
    <lineage>
        <taxon>Bacteria</taxon>
        <taxon>Pseudomonadati</taxon>
        <taxon>Pseudomonadota</taxon>
        <taxon>Alphaproteobacteria</taxon>
        <taxon>Sphingomonadales</taxon>
        <taxon>Sphingomonadaceae</taxon>
        <taxon>Sphingomonas</taxon>
    </lineage>
</organism>
<proteinExistence type="predicted"/>
<keyword evidence="1" id="KW-0732">Signal</keyword>
<feature type="chain" id="PRO_5011462857" evidence="1">
    <location>
        <begin position="26"/>
        <end position="239"/>
    </location>
</feature>
<evidence type="ECO:0000259" key="2">
    <source>
        <dbReference type="Pfam" id="PF10988"/>
    </source>
</evidence>
<dbReference type="InterPro" id="IPR021255">
    <property type="entry name" value="DUF2807"/>
</dbReference>
<feature type="signal peptide" evidence="1">
    <location>
        <begin position="1"/>
        <end position="25"/>
    </location>
</feature>
<name>A0A1H7SBR8_9SPHN</name>
<dbReference type="STRING" id="1855283.SAMN05216382_2517"/>
<reference evidence="4" key="1">
    <citation type="submission" date="2016-10" db="EMBL/GenBank/DDBJ databases">
        <authorList>
            <person name="Varghese N."/>
            <person name="Submissions S."/>
        </authorList>
    </citation>
    <scope>NUCLEOTIDE SEQUENCE [LARGE SCALE GENOMIC DNA]</scope>
    <source>
        <strain evidence="4">JS21-1</strain>
    </source>
</reference>
<sequence length="239" mass="24177">MRSFPFFALPVLACMIALPTTRAGAAASGFSVDYALRDFTTIALGTGARMQVRVGPTWSVHADGPAAVLATMRVEREGNALKITRRDPLAKGDAALERQMHFTVTLPSLSSAALGGTGTIDIDRVAGPRFNAAVGGRGTLRVGALDTDEAEVSIGGAGNVAAGGHVRMLKVAIGGSGSLDAPALHARQADVSVAGSGNVVTIVDGEARVSSVGSGAVDLGPRARCKVTKMGGARVRCGA</sequence>
<dbReference type="Gene3D" id="2.160.20.120">
    <property type="match status" value="1"/>
</dbReference>
<feature type="domain" description="Putative auto-transporter adhesin head GIN" evidence="2">
    <location>
        <begin position="38"/>
        <end position="218"/>
    </location>
</feature>
<evidence type="ECO:0000313" key="4">
    <source>
        <dbReference type="Proteomes" id="UP000199214"/>
    </source>
</evidence>
<dbReference type="EMBL" id="FNZZ01000004">
    <property type="protein sequence ID" value="SEL70092.1"/>
    <property type="molecule type" value="Genomic_DNA"/>
</dbReference>
<dbReference type="Proteomes" id="UP000199214">
    <property type="component" value="Unassembled WGS sequence"/>
</dbReference>
<accession>A0A1H7SBR8</accession>
<dbReference type="OrthoDB" id="7841570at2"/>
<gene>
    <name evidence="3" type="ORF">SAMN05216382_2517</name>
</gene>
<protein>
    <submittedName>
        <fullName evidence="3">Putative auto-transporter adhesin, head GIN domain</fullName>
    </submittedName>
</protein>
<dbReference type="RefSeq" id="WP_093006738.1">
    <property type="nucleotide sequence ID" value="NZ_FNZZ01000004.1"/>
</dbReference>
<dbReference type="AlphaFoldDB" id="A0A1H7SBR8"/>
<dbReference type="Pfam" id="PF10988">
    <property type="entry name" value="DUF2807"/>
    <property type="match status" value="1"/>
</dbReference>
<evidence type="ECO:0000313" key="3">
    <source>
        <dbReference type="EMBL" id="SEL70092.1"/>
    </source>
</evidence>
<keyword evidence="4" id="KW-1185">Reference proteome</keyword>
<evidence type="ECO:0000256" key="1">
    <source>
        <dbReference type="SAM" id="SignalP"/>
    </source>
</evidence>